<accession>A0A6I4TPI4</accession>
<proteinExistence type="predicted"/>
<feature type="region of interest" description="Disordered" evidence="1">
    <location>
        <begin position="48"/>
        <end position="71"/>
    </location>
</feature>
<dbReference type="Proteomes" id="UP000469430">
    <property type="component" value="Unassembled WGS sequence"/>
</dbReference>
<protein>
    <submittedName>
        <fullName evidence="3">Uncharacterized protein</fullName>
    </submittedName>
</protein>
<keyword evidence="2" id="KW-0732">Signal</keyword>
<dbReference type="RefSeq" id="WP_161389414.1">
    <property type="nucleotide sequence ID" value="NZ_JBHSCP010000001.1"/>
</dbReference>
<reference evidence="3 4" key="1">
    <citation type="submission" date="2019-12" db="EMBL/GenBank/DDBJ databases">
        <title>Genomic-based taxomic classification of the family Erythrobacteraceae.</title>
        <authorList>
            <person name="Xu L."/>
        </authorList>
    </citation>
    <scope>NUCLEOTIDE SEQUENCE [LARGE SCALE GENOMIC DNA]</scope>
    <source>
        <strain evidence="3 4">S36</strain>
    </source>
</reference>
<sequence>MKRSYVAFASLMLFAMPAGAQDWDAGAAVDMTGMGIYAMEDAVMEAAREGSGASGNNAAVPRASQSRTPADAAGFRFTPSAETRRAVQAQMVSKTREVDAAQATQLEQLFASQDLIAGMTPPLRALGLSTNDVADAYTAYWIMAWSAVNGQAAEPTTTQVAAVRQQAARAMEQLGVEGIPDSAKQEIAESCLIQGALMESAIAHAASDPAALQQVAAAARQGATRFGLDLDQMTLTDQGFVKR</sequence>
<name>A0A6I4TPI4_9SPHN</name>
<evidence type="ECO:0000256" key="1">
    <source>
        <dbReference type="SAM" id="MobiDB-lite"/>
    </source>
</evidence>
<evidence type="ECO:0000313" key="4">
    <source>
        <dbReference type="Proteomes" id="UP000469430"/>
    </source>
</evidence>
<dbReference type="OrthoDB" id="7563604at2"/>
<dbReference type="InterPro" id="IPR046505">
    <property type="entry name" value="DUF6683"/>
</dbReference>
<evidence type="ECO:0000256" key="2">
    <source>
        <dbReference type="SAM" id="SignalP"/>
    </source>
</evidence>
<dbReference type="AlphaFoldDB" id="A0A6I4TPI4"/>
<gene>
    <name evidence="3" type="ORF">GRI97_01725</name>
</gene>
<feature type="signal peptide" evidence="2">
    <location>
        <begin position="1"/>
        <end position="20"/>
    </location>
</feature>
<feature type="chain" id="PRO_5026066048" evidence="2">
    <location>
        <begin position="21"/>
        <end position="243"/>
    </location>
</feature>
<keyword evidence="4" id="KW-1185">Reference proteome</keyword>
<dbReference type="EMBL" id="WTYJ01000001">
    <property type="protein sequence ID" value="MXO97706.1"/>
    <property type="molecule type" value="Genomic_DNA"/>
</dbReference>
<organism evidence="3 4">
    <name type="scientific">Croceibacterium xixiisoli</name>
    <dbReference type="NCBI Taxonomy" id="1476466"/>
    <lineage>
        <taxon>Bacteria</taxon>
        <taxon>Pseudomonadati</taxon>
        <taxon>Pseudomonadota</taxon>
        <taxon>Alphaproteobacteria</taxon>
        <taxon>Sphingomonadales</taxon>
        <taxon>Erythrobacteraceae</taxon>
        <taxon>Croceibacterium</taxon>
    </lineage>
</organism>
<dbReference type="Pfam" id="PF20388">
    <property type="entry name" value="DUF6683"/>
    <property type="match status" value="1"/>
</dbReference>
<evidence type="ECO:0000313" key="3">
    <source>
        <dbReference type="EMBL" id="MXO97706.1"/>
    </source>
</evidence>
<comment type="caution">
    <text evidence="3">The sequence shown here is derived from an EMBL/GenBank/DDBJ whole genome shotgun (WGS) entry which is preliminary data.</text>
</comment>